<feature type="compositionally biased region" description="Basic and acidic residues" evidence="1">
    <location>
        <begin position="38"/>
        <end position="48"/>
    </location>
</feature>
<sequence length="224" mass="24642">MCAHGPQSDVSVSPQAGAFVDERQSVTPMRGRSAVRRSHTDVKGEKAPGRVPSPWTARIQRSYGSAVNATPRRCPLQPVKDFGGSSSRSRFDNYATYDPAPHIELLQSSRFSSRGNELDGGNNTSRNLPNENGEPEQDVRISLVMPVRERGVFVDRAVNNAVDTPQLAWRTFVSTMETSHRSETDTSSTKRHCTKSPIRPRCRTTTKNNGVPYSEEAVPGTITS</sequence>
<proteinExistence type="predicted"/>
<reference evidence="2" key="1">
    <citation type="journal article" date="2012" name="Proc. Natl. Acad. Sci. U.S.A.">
        <title>Antigenic diversity is generated by distinct evolutionary mechanisms in African trypanosome species.</title>
        <authorList>
            <person name="Jackson A.P."/>
            <person name="Berry A."/>
            <person name="Aslett M."/>
            <person name="Allison H.C."/>
            <person name="Burton P."/>
            <person name="Vavrova-Anderson J."/>
            <person name="Brown R."/>
            <person name="Browne H."/>
            <person name="Corton N."/>
            <person name="Hauser H."/>
            <person name="Gamble J."/>
            <person name="Gilderthorp R."/>
            <person name="Marcello L."/>
            <person name="McQuillan J."/>
            <person name="Otto T.D."/>
            <person name="Quail M.A."/>
            <person name="Sanders M.J."/>
            <person name="van Tonder A."/>
            <person name="Ginger M.L."/>
            <person name="Field M.C."/>
            <person name="Barry J.D."/>
            <person name="Hertz-Fowler C."/>
            <person name="Berriman M."/>
        </authorList>
    </citation>
    <scope>NUCLEOTIDE SEQUENCE</scope>
    <source>
        <strain evidence="2">IL3000</strain>
    </source>
</reference>
<evidence type="ECO:0000313" key="2">
    <source>
        <dbReference type="EMBL" id="CCC93728.1"/>
    </source>
</evidence>
<gene>
    <name evidence="2" type="ORF">TCIL3000_10_4910</name>
</gene>
<feature type="region of interest" description="Disordered" evidence="1">
    <location>
        <begin position="110"/>
        <end position="138"/>
    </location>
</feature>
<evidence type="ECO:0000256" key="1">
    <source>
        <dbReference type="SAM" id="MobiDB-lite"/>
    </source>
</evidence>
<feature type="non-terminal residue" evidence="2">
    <location>
        <position position="224"/>
    </location>
</feature>
<dbReference type="EMBL" id="HE575323">
    <property type="protein sequence ID" value="CCC93728.1"/>
    <property type="molecule type" value="Genomic_DNA"/>
</dbReference>
<feature type="region of interest" description="Disordered" evidence="1">
    <location>
        <begin position="179"/>
        <end position="224"/>
    </location>
</feature>
<feature type="region of interest" description="Disordered" evidence="1">
    <location>
        <begin position="1"/>
        <end position="90"/>
    </location>
</feature>
<feature type="compositionally biased region" description="Polar residues" evidence="1">
    <location>
        <begin position="110"/>
        <end position="130"/>
    </location>
</feature>
<name>G0UWG2_TRYCI</name>
<protein>
    <submittedName>
        <fullName evidence="2">Uncharacterized protein TCIL3000_10_4910</fullName>
    </submittedName>
</protein>
<dbReference type="AlphaFoldDB" id="G0UWG2"/>
<feature type="compositionally biased region" description="Basic residues" evidence="1">
    <location>
        <begin position="189"/>
        <end position="204"/>
    </location>
</feature>
<organism evidence="2">
    <name type="scientific">Trypanosoma congolense (strain IL3000)</name>
    <dbReference type="NCBI Taxonomy" id="1068625"/>
    <lineage>
        <taxon>Eukaryota</taxon>
        <taxon>Discoba</taxon>
        <taxon>Euglenozoa</taxon>
        <taxon>Kinetoplastea</taxon>
        <taxon>Metakinetoplastina</taxon>
        <taxon>Trypanosomatida</taxon>
        <taxon>Trypanosomatidae</taxon>
        <taxon>Trypanosoma</taxon>
        <taxon>Nannomonas</taxon>
    </lineage>
</organism>
<accession>G0UWG2</accession>
<dbReference type="VEuPathDB" id="TriTrypDB:TcIL3000_10_4910"/>